<protein>
    <recommendedName>
        <fullName evidence="3">DUF3077 domain-containing protein</fullName>
    </recommendedName>
</protein>
<comment type="caution">
    <text evidence="1">The sequence shown here is derived from an EMBL/GenBank/DDBJ whole genome shotgun (WGS) entry which is preliminary data.</text>
</comment>
<dbReference type="Proteomes" id="UP000283627">
    <property type="component" value="Unassembled WGS sequence"/>
</dbReference>
<sequence length="123" mass="13561">MKKPSLTLIKNPNPPAVPDTLDLTQISEEIQRRVSARQSNPNRSEPPPNIFVVNPDIDTPTLLAHACHNLALLTAMSATLAAQLERPNRSVLFAIQRLTVLAELLVNQALKNIRSSKSRIEPV</sequence>
<name>A0A423KKY9_9PSED</name>
<evidence type="ECO:0000313" key="1">
    <source>
        <dbReference type="EMBL" id="RON54547.1"/>
    </source>
</evidence>
<accession>A0A423KKY9</accession>
<evidence type="ECO:0000313" key="2">
    <source>
        <dbReference type="Proteomes" id="UP000283627"/>
    </source>
</evidence>
<dbReference type="RefSeq" id="WP_123405076.1">
    <property type="nucleotide sequence ID" value="NZ_MOBP01000006.1"/>
</dbReference>
<dbReference type="EMBL" id="MOBP01000006">
    <property type="protein sequence ID" value="RON54547.1"/>
    <property type="molecule type" value="Genomic_DNA"/>
</dbReference>
<dbReference type="Pfam" id="PF19619">
    <property type="entry name" value="DUF6124"/>
    <property type="match status" value="1"/>
</dbReference>
<proteinExistence type="predicted"/>
<organism evidence="1 2">
    <name type="scientific">Pseudomonas frederiksbergensis</name>
    <dbReference type="NCBI Taxonomy" id="104087"/>
    <lineage>
        <taxon>Bacteria</taxon>
        <taxon>Pseudomonadati</taxon>
        <taxon>Pseudomonadota</taxon>
        <taxon>Gammaproteobacteria</taxon>
        <taxon>Pseudomonadales</taxon>
        <taxon>Pseudomonadaceae</taxon>
        <taxon>Pseudomonas</taxon>
    </lineage>
</organism>
<dbReference type="OrthoDB" id="6962560at2"/>
<reference evidence="1 2" key="1">
    <citation type="submission" date="2016-10" db="EMBL/GenBank/DDBJ databases">
        <title>Comparative genome analysis of multiple Pseudomonas spp. focuses on biocontrol and plant growth promoting traits.</title>
        <authorList>
            <person name="Tao X.-Y."/>
            <person name="Taylor C.G."/>
        </authorList>
    </citation>
    <scope>NUCLEOTIDE SEQUENCE [LARGE SCALE GENOMIC DNA]</scope>
    <source>
        <strain evidence="1 2">39A2</strain>
    </source>
</reference>
<dbReference type="AlphaFoldDB" id="A0A423KKY9"/>
<gene>
    <name evidence="1" type="ORF">BK665_09445</name>
</gene>
<evidence type="ECO:0008006" key="3">
    <source>
        <dbReference type="Google" id="ProtNLM"/>
    </source>
</evidence>